<accession>I9PUB9</accession>
<evidence type="ECO:0000313" key="3">
    <source>
        <dbReference type="Proteomes" id="UP000003741"/>
    </source>
</evidence>
<reference evidence="2 3" key="1">
    <citation type="submission" date="2012-02" db="EMBL/GenBank/DDBJ databases">
        <title>The Genome Sequence of Bacteroides cellulosilyticus CL02T12C19.</title>
        <authorList>
            <consortium name="The Broad Institute Genome Sequencing Platform"/>
            <person name="Earl A."/>
            <person name="Ward D."/>
            <person name="Feldgarden M."/>
            <person name="Gevers D."/>
            <person name="Zitomersky N.L."/>
            <person name="Coyne M.J."/>
            <person name="Comstock L.E."/>
            <person name="Young S.K."/>
            <person name="Zeng Q."/>
            <person name="Gargeya S."/>
            <person name="Fitzgerald M."/>
            <person name="Haas B."/>
            <person name="Abouelleil A."/>
            <person name="Alvarado L."/>
            <person name="Arachchi H.M."/>
            <person name="Berlin A."/>
            <person name="Chapman S.B."/>
            <person name="Gearin G."/>
            <person name="Goldberg J."/>
            <person name="Griggs A."/>
            <person name="Gujja S."/>
            <person name="Hansen M."/>
            <person name="Heiman D."/>
            <person name="Howarth C."/>
            <person name="Larimer J."/>
            <person name="Lui A."/>
            <person name="MacDonald P.J.P."/>
            <person name="McCowen C."/>
            <person name="Montmayeur A."/>
            <person name="Murphy C."/>
            <person name="Neiman D."/>
            <person name="Pearson M."/>
            <person name="Priest M."/>
            <person name="Roberts A."/>
            <person name="Saif S."/>
            <person name="Shea T."/>
            <person name="Sisk P."/>
            <person name="Stolte C."/>
            <person name="Sykes S."/>
            <person name="Wortman J."/>
            <person name="Nusbaum C."/>
            <person name="Birren B."/>
        </authorList>
    </citation>
    <scope>NUCLEOTIDE SEQUENCE [LARGE SCALE GENOMIC DNA]</scope>
    <source>
        <strain evidence="2 3">CL02T12C19</strain>
    </source>
</reference>
<name>I9PUB9_9BACE</name>
<gene>
    <name evidence="2" type="ORF">HMPREF1062_05606</name>
</gene>
<keyword evidence="1" id="KW-1133">Transmembrane helix</keyword>
<dbReference type="PATRIC" id="fig|997874.3.peg.5760"/>
<evidence type="ECO:0000256" key="1">
    <source>
        <dbReference type="SAM" id="Phobius"/>
    </source>
</evidence>
<organism evidence="2 3">
    <name type="scientific">Bacteroides cellulosilyticus CL02T12C19</name>
    <dbReference type="NCBI Taxonomy" id="997874"/>
    <lineage>
        <taxon>Bacteria</taxon>
        <taxon>Pseudomonadati</taxon>
        <taxon>Bacteroidota</taxon>
        <taxon>Bacteroidia</taxon>
        <taxon>Bacteroidales</taxon>
        <taxon>Bacteroidaceae</taxon>
        <taxon>Bacteroides</taxon>
    </lineage>
</organism>
<comment type="caution">
    <text evidence="2">The sequence shown here is derived from an EMBL/GenBank/DDBJ whole genome shotgun (WGS) entry which is preliminary data.</text>
</comment>
<feature type="transmembrane region" description="Helical" evidence="1">
    <location>
        <begin position="189"/>
        <end position="207"/>
    </location>
</feature>
<evidence type="ECO:0000313" key="2">
    <source>
        <dbReference type="EMBL" id="EIY20246.1"/>
    </source>
</evidence>
<dbReference type="RefSeq" id="WP_007219406.1">
    <property type="nucleotide sequence ID" value="NZ_JH724090.1"/>
</dbReference>
<keyword evidence="1" id="KW-0812">Transmembrane</keyword>
<keyword evidence="1" id="KW-0472">Membrane</keyword>
<feature type="transmembrane region" description="Helical" evidence="1">
    <location>
        <begin position="159"/>
        <end position="183"/>
    </location>
</feature>
<keyword evidence="3" id="KW-1185">Reference proteome</keyword>
<proteinExistence type="predicted"/>
<dbReference type="HOGENOM" id="CLU_112780_0_0_10"/>
<dbReference type="EMBL" id="AGXG01000124">
    <property type="protein sequence ID" value="EIY20246.1"/>
    <property type="molecule type" value="Genomic_DNA"/>
</dbReference>
<dbReference type="AlphaFoldDB" id="I9PUB9"/>
<dbReference type="Proteomes" id="UP000003741">
    <property type="component" value="Unassembled WGS sequence"/>
</dbReference>
<protein>
    <submittedName>
        <fullName evidence="2">Uncharacterized protein</fullName>
    </submittedName>
</protein>
<sequence>MKTYHWKEYGFIGTVPDFARHLGVCKSQTFVNAVRRVSRHVYNCMSAREQAEYEEKRERVKPAFRLYLDQEHTQFVTVTKEEYEAIDLPVVQEEIGTFKLCYRNRVLSASFVGDNRDEISVASAMKKYKEEAVRFAEQGMLATGYFNTRLYSEQFKVEISYTALVFLHGLGLLVPAFLLLPGWLGVKGIWLSMPLTEITTLLLVFLWQYRMK</sequence>